<accession>A0A1D8FYY1</accession>
<dbReference type="PANTHER" id="PTHR13887:SF14">
    <property type="entry name" value="DISULFIDE BOND FORMATION PROTEIN D"/>
    <property type="match status" value="1"/>
</dbReference>
<evidence type="ECO:0000256" key="6">
    <source>
        <dbReference type="SAM" id="MobiDB-lite"/>
    </source>
</evidence>
<dbReference type="GO" id="GO:0016491">
    <property type="term" value="F:oxidoreductase activity"/>
    <property type="evidence" value="ECO:0007669"/>
    <property type="project" value="UniProtKB-KW"/>
</dbReference>
<keyword evidence="8" id="KW-0418">Kinase</keyword>
<feature type="compositionally biased region" description="Gly residues" evidence="6">
    <location>
        <begin position="279"/>
        <end position="293"/>
    </location>
</feature>
<sequence length="332" mass="33807">MERERERAREKRRRMVLVSAAVVGVLGLAAVVGVIAANSGGRGDTSGKGPVAAPTGATGEDQLVIPVGASDAPATLTVWEDFRCPACAMFENAFRDTIHELEAAGQLRTEYRLATIIDGNMGGSGSLNAANAAACAQNAGKFTAYHDVLFANQPQESDDAFADDAKLFELAAKVPGLDTPAFRSCVAEGTHDGWVNASNAAFQEGDFRGTPTVLLNGESIFPTKGNEQISPEKLKEWVAEANKGKKPGTLTPSAGPSASASASPQGSEQGSEGSSEQGSGQGEEPGAESGGASGQQSGEPRGQETGPKESSPGGSAESDTGSGPGFGADTAY</sequence>
<dbReference type="GO" id="GO:0004674">
    <property type="term" value="F:protein serine/threonine kinase activity"/>
    <property type="evidence" value="ECO:0007669"/>
    <property type="project" value="UniProtKB-EC"/>
</dbReference>
<keyword evidence="5" id="KW-0676">Redox-active center</keyword>
<dbReference type="Proteomes" id="UP000095349">
    <property type="component" value="Chromosome"/>
</dbReference>
<dbReference type="PATRIC" id="fig|285473.5.peg.1268"/>
<dbReference type="KEGG" id="srn:A4G23_01219"/>
<name>A0A1D8FYY1_9ACTN</name>
<gene>
    <name evidence="8" type="primary">pknE</name>
    <name evidence="8" type="ORF">A4G23_01219</name>
</gene>
<organism evidence="8 9">
    <name type="scientific">Streptomyces rubrolavendulae</name>
    <dbReference type="NCBI Taxonomy" id="285473"/>
    <lineage>
        <taxon>Bacteria</taxon>
        <taxon>Bacillati</taxon>
        <taxon>Actinomycetota</taxon>
        <taxon>Actinomycetes</taxon>
        <taxon>Kitasatosporales</taxon>
        <taxon>Streptomycetaceae</taxon>
        <taxon>Streptomyces</taxon>
    </lineage>
</organism>
<dbReference type="Pfam" id="PF13462">
    <property type="entry name" value="Thioredoxin_4"/>
    <property type="match status" value="1"/>
</dbReference>
<keyword evidence="2" id="KW-0732">Signal</keyword>
<evidence type="ECO:0000259" key="7">
    <source>
        <dbReference type="Pfam" id="PF13462"/>
    </source>
</evidence>
<evidence type="ECO:0000256" key="1">
    <source>
        <dbReference type="ARBA" id="ARBA00005791"/>
    </source>
</evidence>
<protein>
    <submittedName>
        <fullName evidence="8">Serine/threonine-protein kinase PknE</fullName>
        <ecNumber evidence="8">2.7.11.1</ecNumber>
    </submittedName>
</protein>
<proteinExistence type="inferred from homology"/>
<keyword evidence="3" id="KW-0560">Oxidoreductase</keyword>
<evidence type="ECO:0000256" key="2">
    <source>
        <dbReference type="ARBA" id="ARBA00022729"/>
    </source>
</evidence>
<evidence type="ECO:0000256" key="3">
    <source>
        <dbReference type="ARBA" id="ARBA00023002"/>
    </source>
</evidence>
<dbReference type="Gene3D" id="3.40.30.10">
    <property type="entry name" value="Glutaredoxin"/>
    <property type="match status" value="1"/>
</dbReference>
<dbReference type="EC" id="2.7.11.1" evidence="8"/>
<dbReference type="EMBL" id="CP017316">
    <property type="protein sequence ID" value="AOT58409.1"/>
    <property type="molecule type" value="Genomic_DNA"/>
</dbReference>
<evidence type="ECO:0000313" key="8">
    <source>
        <dbReference type="EMBL" id="AOT58409.1"/>
    </source>
</evidence>
<evidence type="ECO:0000256" key="4">
    <source>
        <dbReference type="ARBA" id="ARBA00023157"/>
    </source>
</evidence>
<keyword evidence="8" id="KW-0808">Transferase</keyword>
<dbReference type="InterPro" id="IPR036249">
    <property type="entry name" value="Thioredoxin-like_sf"/>
</dbReference>
<keyword evidence="9" id="KW-1185">Reference proteome</keyword>
<evidence type="ECO:0000313" key="9">
    <source>
        <dbReference type="Proteomes" id="UP000095349"/>
    </source>
</evidence>
<reference evidence="8 9" key="1">
    <citation type="submission" date="2016-09" db="EMBL/GenBank/DDBJ databases">
        <title>Streptomyces rubrolavendulae MJM4426 Genome sequencing and assembly.</title>
        <authorList>
            <person name="Kim J.-G."/>
        </authorList>
    </citation>
    <scope>NUCLEOTIDE SEQUENCE [LARGE SCALE GENOMIC DNA]</scope>
    <source>
        <strain evidence="8 9">MJM4426</strain>
    </source>
</reference>
<dbReference type="STRING" id="285473.A4G23_01219"/>
<comment type="similarity">
    <text evidence="1">Belongs to the thioredoxin family. DsbA subfamily.</text>
</comment>
<dbReference type="InterPro" id="IPR012336">
    <property type="entry name" value="Thioredoxin-like_fold"/>
</dbReference>
<evidence type="ECO:0000256" key="5">
    <source>
        <dbReference type="ARBA" id="ARBA00023284"/>
    </source>
</evidence>
<dbReference type="SUPFAM" id="SSF52833">
    <property type="entry name" value="Thioredoxin-like"/>
    <property type="match status" value="1"/>
</dbReference>
<feature type="domain" description="Thioredoxin-like fold" evidence="7">
    <location>
        <begin position="67"/>
        <end position="238"/>
    </location>
</feature>
<feature type="compositionally biased region" description="Low complexity" evidence="6">
    <location>
        <begin position="252"/>
        <end position="278"/>
    </location>
</feature>
<dbReference type="PANTHER" id="PTHR13887">
    <property type="entry name" value="GLUTATHIONE S-TRANSFERASE KAPPA"/>
    <property type="match status" value="1"/>
</dbReference>
<feature type="region of interest" description="Disordered" evidence="6">
    <location>
        <begin position="244"/>
        <end position="332"/>
    </location>
</feature>
<dbReference type="AlphaFoldDB" id="A0A1D8FYY1"/>
<keyword evidence="4" id="KW-1015">Disulfide bond</keyword>